<dbReference type="InterPro" id="IPR008142">
    <property type="entry name" value="AlaDH/PNT_CS1"/>
</dbReference>
<dbReference type="GO" id="GO:0006524">
    <property type="term" value="P:alanine catabolic process"/>
    <property type="evidence" value="ECO:0007669"/>
    <property type="project" value="TreeGrafter"/>
</dbReference>
<dbReference type="PANTHER" id="PTHR42795:SF1">
    <property type="entry name" value="ALANINE DEHYDROGENASE"/>
    <property type="match status" value="1"/>
</dbReference>
<dbReference type="Gene3D" id="3.40.50.720">
    <property type="entry name" value="NAD(P)-binding Rossmann-like Domain"/>
    <property type="match status" value="1"/>
</dbReference>
<proteinExistence type="predicted"/>
<dbReference type="SMART" id="SM01003">
    <property type="entry name" value="AlaDh_PNT_N"/>
    <property type="match status" value="1"/>
</dbReference>
<sequence length="102" mass="11548">MIIGIPKEIKIGENRVGMTPAGVNTLRRAGHEILVEKGAGKGSGFLNEEYKRAGAKIIAQQEVWKADLIVKIKEPLQNEYQFFRPHLLLFTYLHLAHPELKE</sequence>
<dbReference type="InterPro" id="IPR007886">
    <property type="entry name" value="AlaDH/PNT_N"/>
</dbReference>
<dbReference type="SUPFAM" id="SSF52283">
    <property type="entry name" value="Formate/glycerate dehydrogenase catalytic domain-like"/>
    <property type="match status" value="1"/>
</dbReference>
<feature type="domain" description="Alanine dehydrogenase/pyridine nucleotide transhydrogenase N-terminal" evidence="2">
    <location>
        <begin position="4"/>
        <end position="101"/>
    </location>
</feature>
<dbReference type="AlphaFoldDB" id="X1IF61"/>
<name>X1IF61_9ZZZZ</name>
<dbReference type="Pfam" id="PF05222">
    <property type="entry name" value="AlaDh_PNT_N"/>
    <property type="match status" value="1"/>
</dbReference>
<keyword evidence="1" id="KW-0520">NAD</keyword>
<comment type="caution">
    <text evidence="3">The sequence shown here is derived from an EMBL/GenBank/DDBJ whole genome shotgun (WGS) entry which is preliminary data.</text>
</comment>
<dbReference type="EMBL" id="BARU01044696">
    <property type="protein sequence ID" value="GAH80352.1"/>
    <property type="molecule type" value="Genomic_DNA"/>
</dbReference>
<accession>X1IF61</accession>
<gene>
    <name evidence="3" type="ORF">S03H2_68077</name>
</gene>
<organism evidence="3">
    <name type="scientific">marine sediment metagenome</name>
    <dbReference type="NCBI Taxonomy" id="412755"/>
    <lineage>
        <taxon>unclassified sequences</taxon>
        <taxon>metagenomes</taxon>
        <taxon>ecological metagenomes</taxon>
    </lineage>
</organism>
<dbReference type="PANTHER" id="PTHR42795">
    <property type="entry name" value="ALANINE DEHYDROGENASE"/>
    <property type="match status" value="1"/>
</dbReference>
<protein>
    <recommendedName>
        <fullName evidence="2">Alanine dehydrogenase/pyridine nucleotide transhydrogenase N-terminal domain-containing protein</fullName>
    </recommendedName>
</protein>
<evidence type="ECO:0000259" key="2">
    <source>
        <dbReference type="SMART" id="SM01003"/>
    </source>
</evidence>
<dbReference type="GO" id="GO:0005886">
    <property type="term" value="C:plasma membrane"/>
    <property type="evidence" value="ECO:0007669"/>
    <property type="project" value="TreeGrafter"/>
</dbReference>
<reference evidence="3" key="1">
    <citation type="journal article" date="2014" name="Front. Microbiol.">
        <title>High frequency of phylogenetically diverse reductive dehalogenase-homologous genes in deep subseafloor sedimentary metagenomes.</title>
        <authorList>
            <person name="Kawai M."/>
            <person name="Futagami T."/>
            <person name="Toyoda A."/>
            <person name="Takaki Y."/>
            <person name="Nishi S."/>
            <person name="Hori S."/>
            <person name="Arai W."/>
            <person name="Tsubouchi T."/>
            <person name="Morono Y."/>
            <person name="Uchiyama I."/>
            <person name="Ito T."/>
            <person name="Fujiyama A."/>
            <person name="Inagaki F."/>
            <person name="Takami H."/>
        </authorList>
    </citation>
    <scope>NUCLEOTIDE SEQUENCE</scope>
    <source>
        <strain evidence="3">Expedition CK06-06</strain>
    </source>
</reference>
<dbReference type="PROSITE" id="PS00836">
    <property type="entry name" value="ALADH_PNT_1"/>
    <property type="match status" value="1"/>
</dbReference>
<evidence type="ECO:0000256" key="1">
    <source>
        <dbReference type="ARBA" id="ARBA00023027"/>
    </source>
</evidence>
<dbReference type="GO" id="GO:0000286">
    <property type="term" value="F:alanine dehydrogenase activity"/>
    <property type="evidence" value="ECO:0007669"/>
    <property type="project" value="TreeGrafter"/>
</dbReference>
<evidence type="ECO:0000313" key="3">
    <source>
        <dbReference type="EMBL" id="GAH80352.1"/>
    </source>
</evidence>
<feature type="non-terminal residue" evidence="3">
    <location>
        <position position="102"/>
    </location>
</feature>